<evidence type="ECO:0000313" key="3">
    <source>
        <dbReference type="EMBL" id="CAH0364270.1"/>
    </source>
</evidence>
<evidence type="ECO:0000256" key="1">
    <source>
        <dbReference type="SAM" id="Coils"/>
    </source>
</evidence>
<accession>A0A8J2WT02</accession>
<organism evidence="3 4">
    <name type="scientific">Pelagomonas calceolata</name>
    <dbReference type="NCBI Taxonomy" id="35677"/>
    <lineage>
        <taxon>Eukaryota</taxon>
        <taxon>Sar</taxon>
        <taxon>Stramenopiles</taxon>
        <taxon>Ochrophyta</taxon>
        <taxon>Pelagophyceae</taxon>
        <taxon>Pelagomonadales</taxon>
        <taxon>Pelagomonadaceae</taxon>
        <taxon>Pelagomonas</taxon>
    </lineage>
</organism>
<keyword evidence="4" id="KW-1185">Reference proteome</keyword>
<dbReference type="EMBL" id="CAKKNE010000001">
    <property type="protein sequence ID" value="CAH0364270.1"/>
    <property type="molecule type" value="Genomic_DNA"/>
</dbReference>
<protein>
    <submittedName>
        <fullName evidence="3">Uncharacterized protein</fullName>
    </submittedName>
</protein>
<feature type="region of interest" description="Disordered" evidence="2">
    <location>
        <begin position="319"/>
        <end position="393"/>
    </location>
</feature>
<feature type="coiled-coil region" evidence="1">
    <location>
        <begin position="47"/>
        <end position="191"/>
    </location>
</feature>
<dbReference type="AlphaFoldDB" id="A0A8J2WT02"/>
<dbReference type="Proteomes" id="UP000789595">
    <property type="component" value="Unassembled WGS sequence"/>
</dbReference>
<name>A0A8J2WT02_9STRA</name>
<keyword evidence="1" id="KW-0175">Coiled coil</keyword>
<feature type="compositionally biased region" description="Low complexity" evidence="2">
    <location>
        <begin position="205"/>
        <end position="221"/>
    </location>
</feature>
<gene>
    <name evidence="3" type="ORF">PECAL_1P06250</name>
</gene>
<feature type="region of interest" description="Disordered" evidence="2">
    <location>
        <begin position="205"/>
        <end position="306"/>
    </location>
</feature>
<reference evidence="3" key="1">
    <citation type="submission" date="2021-11" db="EMBL/GenBank/DDBJ databases">
        <authorList>
            <consortium name="Genoscope - CEA"/>
            <person name="William W."/>
        </authorList>
    </citation>
    <scope>NUCLEOTIDE SEQUENCE</scope>
</reference>
<evidence type="ECO:0000256" key="2">
    <source>
        <dbReference type="SAM" id="MobiDB-lite"/>
    </source>
</evidence>
<proteinExistence type="predicted"/>
<comment type="caution">
    <text evidence="3">The sequence shown here is derived from an EMBL/GenBank/DDBJ whole genome shotgun (WGS) entry which is preliminary data.</text>
</comment>
<sequence>MSDAQIEAAARNLETTAKIDQFSSILFGAVAPEGEPREALAALVTYARDREAEAERHTKLLEEQRAQILDMEDQLEQASPNNKPPNSPPGVEYVSELEDMVELLEAENQKLLDKAQSRRKALKEAQAELAKTQEALDASRTEAERAKQDLVMARDEQARLRKTLTTKEQHIEELEEELVVIDEELREARSEGAVTASAVFAAKASGQPLSSLASTPATTPAQTPMKAPPELDVQSGGSSDDDSDAEHLLSPGPDALGAVGCASPAVLMEKLDVSDDESEDERMAAPVAHRPVPAPPPDSPDDDHVDFRSTMSARIAAARAAAGRGVGTNGRMRPIRDRRGPFRKSITVARSPPASPGGIDMEEEDGLWKRAKSPPPAYVSAAPRIVNTSREHF</sequence>
<evidence type="ECO:0000313" key="4">
    <source>
        <dbReference type="Proteomes" id="UP000789595"/>
    </source>
</evidence>